<evidence type="ECO:0000313" key="3">
    <source>
        <dbReference type="EnsemblProtists" id="EKX38586"/>
    </source>
</evidence>
<dbReference type="HOGENOM" id="CLU_867260_0_0_1"/>
<evidence type="ECO:0000313" key="2">
    <source>
        <dbReference type="EMBL" id="EKX38586.1"/>
    </source>
</evidence>
<name>L1IQL7_GUITC</name>
<dbReference type="KEGG" id="gtt:GUITHDRAFT_115357"/>
<proteinExistence type="predicted"/>
<dbReference type="Gene3D" id="2.60.120.200">
    <property type="match status" value="1"/>
</dbReference>
<dbReference type="EMBL" id="JH993047">
    <property type="protein sequence ID" value="EKX38586.1"/>
    <property type="molecule type" value="Genomic_DNA"/>
</dbReference>
<organism evidence="2">
    <name type="scientific">Guillardia theta (strain CCMP2712)</name>
    <name type="common">Cryptophyte</name>
    <dbReference type="NCBI Taxonomy" id="905079"/>
    <lineage>
        <taxon>Eukaryota</taxon>
        <taxon>Cryptophyceae</taxon>
        <taxon>Pyrenomonadales</taxon>
        <taxon>Geminigeraceae</taxon>
        <taxon>Guillardia</taxon>
    </lineage>
</organism>
<dbReference type="InterPro" id="IPR013320">
    <property type="entry name" value="ConA-like_dom_sf"/>
</dbReference>
<dbReference type="PaxDb" id="55529-EKX38586"/>
<protein>
    <recommendedName>
        <fullName evidence="5">LamG-like jellyroll fold domain-containing protein</fullName>
    </recommendedName>
</protein>
<gene>
    <name evidence="2" type="ORF">GUITHDRAFT_115357</name>
</gene>
<sequence>MSLAVLKFPLCLFLMLVAGAECQELLIHLKFDETGGQSSFQDSSSHNKNADCRLSGASCPRSGQQGAVGLAVYFAASCPRDTSTYRDDCEYTDAVKSYNSLAPGQKTDCFYSNQKRIEMLSKYITQSATCGSAVRFDPVQIHDGTVAMWYKEYGSRDSSRGWDLSLVGGSAFVMGRIGPAHWGGYWCGHWHLALPDGYAGNSLKGWDHLSWHHLAFVFAGDTVVMYLDGSRVLMLADAGSCSKELSFLGKRTVRYDQQGNSVRGVEWSGGLDARKVQDTPGAINNMLKVKEWSTNYLKGLVDDFRVYDRPLTETDIRGIMH</sequence>
<dbReference type="Proteomes" id="UP000011087">
    <property type="component" value="Unassembled WGS sequence"/>
</dbReference>
<keyword evidence="4" id="KW-1185">Reference proteome</keyword>
<dbReference type="EnsemblProtists" id="EKX38586">
    <property type="protein sequence ID" value="EKX38586"/>
    <property type="gene ID" value="GUITHDRAFT_115357"/>
</dbReference>
<reference evidence="3" key="3">
    <citation type="submission" date="2016-03" db="UniProtKB">
        <authorList>
            <consortium name="EnsemblProtists"/>
        </authorList>
    </citation>
    <scope>IDENTIFICATION</scope>
</reference>
<evidence type="ECO:0000313" key="4">
    <source>
        <dbReference type="Proteomes" id="UP000011087"/>
    </source>
</evidence>
<reference evidence="2 4" key="1">
    <citation type="journal article" date="2012" name="Nature">
        <title>Algal genomes reveal evolutionary mosaicism and the fate of nucleomorphs.</title>
        <authorList>
            <consortium name="DOE Joint Genome Institute"/>
            <person name="Curtis B.A."/>
            <person name="Tanifuji G."/>
            <person name="Burki F."/>
            <person name="Gruber A."/>
            <person name="Irimia M."/>
            <person name="Maruyama S."/>
            <person name="Arias M.C."/>
            <person name="Ball S.G."/>
            <person name="Gile G.H."/>
            <person name="Hirakawa Y."/>
            <person name="Hopkins J.F."/>
            <person name="Kuo A."/>
            <person name="Rensing S.A."/>
            <person name="Schmutz J."/>
            <person name="Symeonidi A."/>
            <person name="Elias M."/>
            <person name="Eveleigh R.J."/>
            <person name="Herman E.K."/>
            <person name="Klute M.J."/>
            <person name="Nakayama T."/>
            <person name="Obornik M."/>
            <person name="Reyes-Prieto A."/>
            <person name="Armbrust E.V."/>
            <person name="Aves S.J."/>
            <person name="Beiko R.G."/>
            <person name="Coutinho P."/>
            <person name="Dacks J.B."/>
            <person name="Durnford D.G."/>
            <person name="Fast N.M."/>
            <person name="Green B.R."/>
            <person name="Grisdale C.J."/>
            <person name="Hempel F."/>
            <person name="Henrissat B."/>
            <person name="Hoppner M.P."/>
            <person name="Ishida K."/>
            <person name="Kim E."/>
            <person name="Koreny L."/>
            <person name="Kroth P.G."/>
            <person name="Liu Y."/>
            <person name="Malik S.B."/>
            <person name="Maier U.G."/>
            <person name="McRose D."/>
            <person name="Mock T."/>
            <person name="Neilson J.A."/>
            <person name="Onodera N.T."/>
            <person name="Poole A.M."/>
            <person name="Pritham E.J."/>
            <person name="Richards T.A."/>
            <person name="Rocap G."/>
            <person name="Roy S.W."/>
            <person name="Sarai C."/>
            <person name="Schaack S."/>
            <person name="Shirato S."/>
            <person name="Slamovits C.H."/>
            <person name="Spencer D.F."/>
            <person name="Suzuki S."/>
            <person name="Worden A.Z."/>
            <person name="Zauner S."/>
            <person name="Barry K."/>
            <person name="Bell C."/>
            <person name="Bharti A.K."/>
            <person name="Crow J.A."/>
            <person name="Grimwood J."/>
            <person name="Kramer R."/>
            <person name="Lindquist E."/>
            <person name="Lucas S."/>
            <person name="Salamov A."/>
            <person name="McFadden G.I."/>
            <person name="Lane C.E."/>
            <person name="Keeling P.J."/>
            <person name="Gray M.W."/>
            <person name="Grigoriev I.V."/>
            <person name="Archibald J.M."/>
        </authorList>
    </citation>
    <scope>NUCLEOTIDE SEQUENCE</scope>
    <source>
        <strain evidence="2 4">CCMP2712</strain>
    </source>
</reference>
<feature type="signal peptide" evidence="1">
    <location>
        <begin position="1"/>
        <end position="22"/>
    </location>
</feature>
<dbReference type="GeneID" id="17295306"/>
<dbReference type="SUPFAM" id="SSF49899">
    <property type="entry name" value="Concanavalin A-like lectins/glucanases"/>
    <property type="match status" value="1"/>
</dbReference>
<evidence type="ECO:0000256" key="1">
    <source>
        <dbReference type="SAM" id="SignalP"/>
    </source>
</evidence>
<dbReference type="RefSeq" id="XP_005825566.1">
    <property type="nucleotide sequence ID" value="XM_005825509.1"/>
</dbReference>
<dbReference type="AlphaFoldDB" id="L1IQL7"/>
<reference evidence="4" key="2">
    <citation type="submission" date="2012-11" db="EMBL/GenBank/DDBJ databases">
        <authorList>
            <person name="Kuo A."/>
            <person name="Curtis B.A."/>
            <person name="Tanifuji G."/>
            <person name="Burki F."/>
            <person name="Gruber A."/>
            <person name="Irimia M."/>
            <person name="Maruyama S."/>
            <person name="Arias M.C."/>
            <person name="Ball S.G."/>
            <person name="Gile G.H."/>
            <person name="Hirakawa Y."/>
            <person name="Hopkins J.F."/>
            <person name="Rensing S.A."/>
            <person name="Schmutz J."/>
            <person name="Symeonidi A."/>
            <person name="Elias M."/>
            <person name="Eveleigh R.J."/>
            <person name="Herman E.K."/>
            <person name="Klute M.J."/>
            <person name="Nakayama T."/>
            <person name="Obornik M."/>
            <person name="Reyes-Prieto A."/>
            <person name="Armbrust E.V."/>
            <person name="Aves S.J."/>
            <person name="Beiko R.G."/>
            <person name="Coutinho P."/>
            <person name="Dacks J.B."/>
            <person name="Durnford D.G."/>
            <person name="Fast N.M."/>
            <person name="Green B.R."/>
            <person name="Grisdale C."/>
            <person name="Hempe F."/>
            <person name="Henrissat B."/>
            <person name="Hoppner M.P."/>
            <person name="Ishida K.-I."/>
            <person name="Kim E."/>
            <person name="Koreny L."/>
            <person name="Kroth P.G."/>
            <person name="Liu Y."/>
            <person name="Malik S.-B."/>
            <person name="Maier U.G."/>
            <person name="McRose D."/>
            <person name="Mock T."/>
            <person name="Neilson J.A."/>
            <person name="Onodera N.T."/>
            <person name="Poole A.M."/>
            <person name="Pritham E.J."/>
            <person name="Richards T.A."/>
            <person name="Rocap G."/>
            <person name="Roy S.W."/>
            <person name="Sarai C."/>
            <person name="Schaack S."/>
            <person name="Shirato S."/>
            <person name="Slamovits C.H."/>
            <person name="Spencer D.F."/>
            <person name="Suzuki S."/>
            <person name="Worden A.Z."/>
            <person name="Zauner S."/>
            <person name="Barry K."/>
            <person name="Bell C."/>
            <person name="Bharti A.K."/>
            <person name="Crow J.A."/>
            <person name="Grimwood J."/>
            <person name="Kramer R."/>
            <person name="Lindquist E."/>
            <person name="Lucas S."/>
            <person name="Salamov A."/>
            <person name="McFadden G.I."/>
            <person name="Lane C.E."/>
            <person name="Keeling P.J."/>
            <person name="Gray M.W."/>
            <person name="Grigoriev I.V."/>
            <person name="Archibald J.M."/>
        </authorList>
    </citation>
    <scope>NUCLEOTIDE SEQUENCE</scope>
    <source>
        <strain evidence="4">CCMP2712</strain>
    </source>
</reference>
<keyword evidence="1" id="KW-0732">Signal</keyword>
<accession>L1IQL7</accession>
<evidence type="ECO:0008006" key="5">
    <source>
        <dbReference type="Google" id="ProtNLM"/>
    </source>
</evidence>
<feature type="chain" id="PRO_5008770302" description="LamG-like jellyroll fold domain-containing protein" evidence="1">
    <location>
        <begin position="23"/>
        <end position="321"/>
    </location>
</feature>